<organism evidence="6 7">
    <name type="scientific">Flaviflagellibacter deserti</name>
    <dbReference type="NCBI Taxonomy" id="2267266"/>
    <lineage>
        <taxon>Bacteria</taxon>
        <taxon>Pseudomonadati</taxon>
        <taxon>Pseudomonadota</taxon>
        <taxon>Alphaproteobacteria</taxon>
        <taxon>Hyphomicrobiales</taxon>
        <taxon>Flaviflagellibacter</taxon>
    </lineage>
</organism>
<dbReference type="InterPro" id="IPR036509">
    <property type="entry name" value="Met_Sox_Rdtase_MsrA_sf"/>
</dbReference>
<dbReference type="SUPFAM" id="SSF55068">
    <property type="entry name" value="Peptide methionine sulfoxide reductase"/>
    <property type="match status" value="1"/>
</dbReference>
<gene>
    <name evidence="4 6" type="primary">msrA</name>
    <name evidence="6" type="ORF">ACFPFW_17950</name>
</gene>
<dbReference type="RefSeq" id="WP_379771754.1">
    <property type="nucleotide sequence ID" value="NZ_JBHSJF010000008.1"/>
</dbReference>
<dbReference type="PANTHER" id="PTHR43774:SF1">
    <property type="entry name" value="PEPTIDE METHIONINE SULFOXIDE REDUCTASE MSRA 2"/>
    <property type="match status" value="1"/>
</dbReference>
<dbReference type="GO" id="GO:0008113">
    <property type="term" value="F:peptide-methionine (S)-S-oxide reductase activity"/>
    <property type="evidence" value="ECO:0007669"/>
    <property type="project" value="UniProtKB-EC"/>
</dbReference>
<comment type="catalytic activity">
    <reaction evidence="2 4">
        <text>L-methionyl-[protein] + [thioredoxin]-disulfide + H2O = L-methionyl-(S)-S-oxide-[protein] + [thioredoxin]-dithiol</text>
        <dbReference type="Rhea" id="RHEA:14217"/>
        <dbReference type="Rhea" id="RHEA-COMP:10698"/>
        <dbReference type="Rhea" id="RHEA-COMP:10700"/>
        <dbReference type="Rhea" id="RHEA-COMP:12313"/>
        <dbReference type="Rhea" id="RHEA-COMP:12315"/>
        <dbReference type="ChEBI" id="CHEBI:15377"/>
        <dbReference type="ChEBI" id="CHEBI:16044"/>
        <dbReference type="ChEBI" id="CHEBI:29950"/>
        <dbReference type="ChEBI" id="CHEBI:44120"/>
        <dbReference type="ChEBI" id="CHEBI:50058"/>
        <dbReference type="EC" id="1.8.4.11"/>
    </reaction>
</comment>
<dbReference type="Proteomes" id="UP001595796">
    <property type="component" value="Unassembled WGS sequence"/>
</dbReference>
<dbReference type="NCBIfam" id="TIGR00401">
    <property type="entry name" value="msrA"/>
    <property type="match status" value="1"/>
</dbReference>
<evidence type="ECO:0000313" key="7">
    <source>
        <dbReference type="Proteomes" id="UP001595796"/>
    </source>
</evidence>
<feature type="domain" description="Peptide methionine sulphoxide reductase MsrA" evidence="5">
    <location>
        <begin position="39"/>
        <end position="187"/>
    </location>
</feature>
<name>A0ABV9Z7M0_9HYPH</name>
<sequence length="211" mass="23021">MHIHLIVGAVLSALSIAGGASLFQARAEDPDDDGRPAVATFAGGCFWSIEKAFDGQPGVISAVSGFMGGKTENPTYNEVVRGKTGHLEAVQVTYDPKKITYDKLLDIYWHDIDPTNDYGQFCDFGDQYRTAVFVEGDAQKRLAETSKIEVGKDLNQTVTTEIRPASLFTPAGPEHQDFAKTNPGHYQAYLIGCQREARLRAVWGEKAHAGL</sequence>
<dbReference type="PANTHER" id="PTHR43774">
    <property type="entry name" value="PEPTIDE METHIONINE SULFOXIDE REDUCTASE"/>
    <property type="match status" value="1"/>
</dbReference>
<evidence type="ECO:0000256" key="4">
    <source>
        <dbReference type="HAMAP-Rule" id="MF_01401"/>
    </source>
</evidence>
<proteinExistence type="inferred from homology"/>
<dbReference type="EC" id="1.8.4.11" evidence="4"/>
<feature type="active site" evidence="4">
    <location>
        <position position="45"/>
    </location>
</feature>
<dbReference type="EMBL" id="JBHSJF010000008">
    <property type="protein sequence ID" value="MFC5069903.1"/>
    <property type="molecule type" value="Genomic_DNA"/>
</dbReference>
<keyword evidence="7" id="KW-1185">Reference proteome</keyword>
<evidence type="ECO:0000259" key="5">
    <source>
        <dbReference type="Pfam" id="PF01625"/>
    </source>
</evidence>
<evidence type="ECO:0000256" key="1">
    <source>
        <dbReference type="ARBA" id="ARBA00023002"/>
    </source>
</evidence>
<evidence type="ECO:0000256" key="2">
    <source>
        <dbReference type="ARBA" id="ARBA00047806"/>
    </source>
</evidence>
<reference evidence="7" key="1">
    <citation type="journal article" date="2019" name="Int. J. Syst. Evol. Microbiol.">
        <title>The Global Catalogue of Microorganisms (GCM) 10K type strain sequencing project: providing services to taxonomists for standard genome sequencing and annotation.</title>
        <authorList>
            <consortium name="The Broad Institute Genomics Platform"/>
            <consortium name="The Broad Institute Genome Sequencing Center for Infectious Disease"/>
            <person name="Wu L."/>
            <person name="Ma J."/>
        </authorList>
    </citation>
    <scope>NUCLEOTIDE SEQUENCE [LARGE SCALE GENOMIC DNA]</scope>
    <source>
        <strain evidence="7">CGMCC 1.16444</strain>
    </source>
</reference>
<comment type="catalytic activity">
    <reaction evidence="3 4">
        <text>[thioredoxin]-disulfide + L-methionine + H2O = L-methionine (S)-S-oxide + [thioredoxin]-dithiol</text>
        <dbReference type="Rhea" id="RHEA:19993"/>
        <dbReference type="Rhea" id="RHEA-COMP:10698"/>
        <dbReference type="Rhea" id="RHEA-COMP:10700"/>
        <dbReference type="ChEBI" id="CHEBI:15377"/>
        <dbReference type="ChEBI" id="CHEBI:29950"/>
        <dbReference type="ChEBI" id="CHEBI:50058"/>
        <dbReference type="ChEBI" id="CHEBI:57844"/>
        <dbReference type="ChEBI" id="CHEBI:58772"/>
        <dbReference type="EC" id="1.8.4.11"/>
    </reaction>
</comment>
<keyword evidence="1 4" id="KW-0560">Oxidoreductase</keyword>
<dbReference type="Gene3D" id="3.30.1060.10">
    <property type="entry name" value="Peptide methionine sulphoxide reductase MsrA"/>
    <property type="match status" value="1"/>
</dbReference>
<comment type="function">
    <text evidence="4">Has an important function as a repair enzyme for proteins that have been inactivated by oxidation. Catalyzes the reversible oxidation-reduction of methionine sulfoxide in proteins to methionine.</text>
</comment>
<dbReference type="Pfam" id="PF01625">
    <property type="entry name" value="PMSR"/>
    <property type="match status" value="1"/>
</dbReference>
<comment type="similarity">
    <text evidence="4">Belongs to the MsrA Met sulfoxide reductase family.</text>
</comment>
<dbReference type="InterPro" id="IPR002569">
    <property type="entry name" value="Met_Sox_Rdtase_MsrA_dom"/>
</dbReference>
<accession>A0ABV9Z7M0</accession>
<comment type="caution">
    <text evidence="6">The sequence shown here is derived from an EMBL/GenBank/DDBJ whole genome shotgun (WGS) entry which is preliminary data.</text>
</comment>
<protein>
    <recommendedName>
        <fullName evidence="4">Peptide methionine sulfoxide reductase MsrA</fullName>
        <shortName evidence="4">Protein-methionine-S-oxide reductase</shortName>
        <ecNumber evidence="4">1.8.4.11</ecNumber>
    </recommendedName>
    <alternativeName>
        <fullName evidence="4">Peptide-methionine (S)-S-oxide reductase</fullName>
        <shortName evidence="4">Peptide Met(O) reductase</shortName>
    </alternativeName>
</protein>
<evidence type="ECO:0000256" key="3">
    <source>
        <dbReference type="ARBA" id="ARBA00048782"/>
    </source>
</evidence>
<evidence type="ECO:0000313" key="6">
    <source>
        <dbReference type="EMBL" id="MFC5069903.1"/>
    </source>
</evidence>
<dbReference type="HAMAP" id="MF_01401">
    <property type="entry name" value="MsrA"/>
    <property type="match status" value="1"/>
</dbReference>